<protein>
    <recommendedName>
        <fullName evidence="4">Zinc finger PHD-type domain-containing protein</fullName>
    </recommendedName>
</protein>
<evidence type="ECO:0000313" key="3">
    <source>
        <dbReference type="Proteomes" id="UP001159363"/>
    </source>
</evidence>
<feature type="compositionally biased region" description="Polar residues" evidence="1">
    <location>
        <begin position="58"/>
        <end position="73"/>
    </location>
</feature>
<dbReference type="Proteomes" id="UP001159363">
    <property type="component" value="Chromosome 10"/>
</dbReference>
<reference evidence="2 3" key="1">
    <citation type="submission" date="2023-02" db="EMBL/GenBank/DDBJ databases">
        <title>LHISI_Scaffold_Assembly.</title>
        <authorList>
            <person name="Stuart O.P."/>
            <person name="Cleave R."/>
            <person name="Magrath M.J.L."/>
            <person name="Mikheyev A.S."/>
        </authorList>
    </citation>
    <scope>NUCLEOTIDE SEQUENCE [LARGE SCALE GENOMIC DNA]</scope>
    <source>
        <strain evidence="2">Daus_M_001</strain>
        <tissue evidence="2">Leg muscle</tissue>
    </source>
</reference>
<name>A0ABQ9GL82_9NEOP</name>
<gene>
    <name evidence="2" type="ORF">PR048_026410</name>
</gene>
<evidence type="ECO:0000313" key="2">
    <source>
        <dbReference type="EMBL" id="KAJ8872794.1"/>
    </source>
</evidence>
<sequence>MLHLQCCNSRRCQPQEVLANPPTPLTKAGDYLQGTPATRPFLTSVIDVHQRSAVSLAASENHSLPEGPNSSAPTAPEGHRRHPEGPDVSRIDLSSFLENSNAAAAGLCKGCEAARGGKVRRPQPAEPLLYQTNSGGFGVRSGREYISSEQWKLRAPSCLPLPEALSECCYTRGPPPVVPVHHQTSPPLRELHRDTASKRVHLFALLPAGGVWKASQADVAEKENVLYLLFDTNLLSLWRAGISFDVSTQVCAVGDGWSIAARMWCSVDWTSSLTRLPLCACLERDSLWHVANHCGSFTSHRQSRQPCEGQMKEEEKVVLTETTEVNLEVSFNSEAKVTLFQVGGGTTKILLHSWKFQLFLRGSHAKEIRLHLARLVVEEGIACDHCNRWFHYCCARVNANVVPESDWKCFRCHIEGKLEKAKQLAAVLQEQVEHKEGGNCVNIKPACTFEITVSDNRSPEIASLGEFVISTAHILVLTGTTSVRKPAPAPYVRISSEELEKQDTEVKEPYAPAILLQAGPTTQQALIKQCITMKGQATVMVCVWDIETITTTIITPEIREDDILGVPWLSGHNTIVEPVAHRKHFGAKETQAGYNLNRNPADSLPNITLGEIDNDIPPD</sequence>
<dbReference type="InterPro" id="IPR013083">
    <property type="entry name" value="Znf_RING/FYVE/PHD"/>
</dbReference>
<keyword evidence="3" id="KW-1185">Reference proteome</keyword>
<evidence type="ECO:0000256" key="1">
    <source>
        <dbReference type="SAM" id="MobiDB-lite"/>
    </source>
</evidence>
<dbReference type="SUPFAM" id="SSF57903">
    <property type="entry name" value="FYVE/PHD zinc finger"/>
    <property type="match status" value="1"/>
</dbReference>
<organism evidence="2 3">
    <name type="scientific">Dryococelus australis</name>
    <dbReference type="NCBI Taxonomy" id="614101"/>
    <lineage>
        <taxon>Eukaryota</taxon>
        <taxon>Metazoa</taxon>
        <taxon>Ecdysozoa</taxon>
        <taxon>Arthropoda</taxon>
        <taxon>Hexapoda</taxon>
        <taxon>Insecta</taxon>
        <taxon>Pterygota</taxon>
        <taxon>Neoptera</taxon>
        <taxon>Polyneoptera</taxon>
        <taxon>Phasmatodea</taxon>
        <taxon>Verophasmatodea</taxon>
        <taxon>Anareolatae</taxon>
        <taxon>Phasmatidae</taxon>
        <taxon>Eurycanthinae</taxon>
        <taxon>Dryococelus</taxon>
    </lineage>
</organism>
<evidence type="ECO:0008006" key="4">
    <source>
        <dbReference type="Google" id="ProtNLM"/>
    </source>
</evidence>
<comment type="caution">
    <text evidence="2">The sequence shown here is derived from an EMBL/GenBank/DDBJ whole genome shotgun (WGS) entry which is preliminary data.</text>
</comment>
<dbReference type="EMBL" id="JARBHB010000011">
    <property type="protein sequence ID" value="KAJ8872794.1"/>
    <property type="molecule type" value="Genomic_DNA"/>
</dbReference>
<accession>A0ABQ9GL82</accession>
<dbReference type="InterPro" id="IPR011011">
    <property type="entry name" value="Znf_FYVE_PHD"/>
</dbReference>
<feature type="region of interest" description="Disordered" evidence="1">
    <location>
        <begin position="56"/>
        <end position="89"/>
    </location>
</feature>
<dbReference type="Gene3D" id="3.30.40.10">
    <property type="entry name" value="Zinc/RING finger domain, C3HC4 (zinc finger)"/>
    <property type="match status" value="1"/>
</dbReference>
<proteinExistence type="predicted"/>